<dbReference type="Proteomes" id="UP000324701">
    <property type="component" value="Unassembled WGS sequence"/>
</dbReference>
<dbReference type="OrthoDB" id="2472181at2"/>
<comment type="caution">
    <text evidence="1">The sequence shown here is derived from an EMBL/GenBank/DDBJ whole genome shotgun (WGS) entry which is preliminary data.</text>
</comment>
<proteinExistence type="predicted"/>
<sequence>GIAGTVQYRTDVFDSTTVQTLVIRMQKLLTAMTVDPQRRLSSVDLLDAQEHDTLKLWGNRAALTRSPTAVSV</sequence>
<evidence type="ECO:0008006" key="3">
    <source>
        <dbReference type="Google" id="ProtNLM"/>
    </source>
</evidence>
<feature type="non-terminal residue" evidence="1">
    <location>
        <position position="1"/>
    </location>
</feature>
<dbReference type="Gene3D" id="3.30.559.30">
    <property type="entry name" value="Nonribosomal peptide synthetase, condensation domain"/>
    <property type="match status" value="1"/>
</dbReference>
<reference evidence="1 2" key="1">
    <citation type="submission" date="2019-09" db="EMBL/GenBank/DDBJ databases">
        <title>Report of infection by Mycobacterium simiae a patient suffering from pulmonary tuberculosis.</title>
        <authorList>
            <person name="Mohanty P.S."/>
            <person name="Bansal A.K."/>
            <person name="Singh H."/>
            <person name="Sharma S."/>
            <person name="Patil S.A."/>
            <person name="Upadhaya P."/>
            <person name="Singh P.K."/>
            <person name="Kumar D."/>
            <person name="Kumar S."/>
            <person name="Singh R.K."/>
            <person name="Chaudhary B."/>
        </authorList>
    </citation>
    <scope>NUCLEOTIDE SEQUENCE [LARGE SCALE GENOMIC DNA]</scope>
    <source>
        <strain evidence="1 2">JAL-560-SIM</strain>
    </source>
</reference>
<organism evidence="1 2">
    <name type="scientific">Mycobacterium simiae</name>
    <name type="common">Mycobacterium habana</name>
    <dbReference type="NCBI Taxonomy" id="1784"/>
    <lineage>
        <taxon>Bacteria</taxon>
        <taxon>Bacillati</taxon>
        <taxon>Actinomycetota</taxon>
        <taxon>Actinomycetes</taxon>
        <taxon>Mycobacteriales</taxon>
        <taxon>Mycobacteriaceae</taxon>
        <taxon>Mycobacterium</taxon>
        <taxon>Mycobacterium simiae complex</taxon>
    </lineage>
</organism>
<gene>
    <name evidence="1" type="ORF">F0Q45_27370</name>
</gene>
<dbReference type="EMBL" id="VTZN01000690">
    <property type="protein sequence ID" value="KAA1234628.1"/>
    <property type="molecule type" value="Genomic_DNA"/>
</dbReference>
<feature type="non-terminal residue" evidence="1">
    <location>
        <position position="72"/>
    </location>
</feature>
<protein>
    <recommendedName>
        <fullName evidence="3">Condensation domain-containing protein</fullName>
    </recommendedName>
</protein>
<accession>A0A5B1AEB6</accession>
<evidence type="ECO:0000313" key="1">
    <source>
        <dbReference type="EMBL" id="KAA1234628.1"/>
    </source>
</evidence>
<evidence type="ECO:0000313" key="2">
    <source>
        <dbReference type="Proteomes" id="UP000324701"/>
    </source>
</evidence>
<keyword evidence="2" id="KW-1185">Reference proteome</keyword>
<dbReference type="AlphaFoldDB" id="A0A5B1AEB6"/>
<dbReference type="RefSeq" id="WP_149656747.1">
    <property type="nucleotide sequence ID" value="NZ_VTZN01000690.1"/>
</dbReference>
<name>A0A5B1AEB6_MYCSI</name>